<evidence type="ECO:0000313" key="2">
    <source>
        <dbReference type="EMBL" id="SFP03148.1"/>
    </source>
</evidence>
<reference evidence="2 3" key="1">
    <citation type="submission" date="2016-10" db="EMBL/GenBank/DDBJ databases">
        <authorList>
            <person name="de Groot N.N."/>
        </authorList>
    </citation>
    <scope>NUCLEOTIDE SEQUENCE [LARGE SCALE GENOMIC DNA]</scope>
    <source>
        <strain evidence="3">E92,LMG 26720,CCM 7988</strain>
    </source>
</reference>
<dbReference type="RefSeq" id="WP_092010415.1">
    <property type="nucleotide sequence ID" value="NZ_FOXH01000001.1"/>
</dbReference>
<sequence length="272" mass="31384">MYISSAQFIILIQLLLAHTLGDFHLQFNDWVKDKEDRFLRSKYLYFHAAVHFFLTWILLGEWKLWYIALFIAITHLGIDIWKISKDRRLNSAYRTNRKDPAYSHKKLKYFLLDQSMHLIIILAVWLFLIERLDTALDYWSDLTTNYGAMTILTAYALCTLPVSIIINIVTRKWQMQLQTPVPPNVNDNDLDNAGMWIGMLERIIILTLIIAGQYESIGFLIAAKSLLRFSENNQQNGSSVSKKSEYILIGTLLSYGSAIIIGALCNLILKST</sequence>
<feature type="transmembrane region" description="Helical" evidence="1">
    <location>
        <begin position="107"/>
        <end position="128"/>
    </location>
</feature>
<keyword evidence="1" id="KW-0812">Transmembrane</keyword>
<dbReference type="OrthoDB" id="8536716at2"/>
<dbReference type="Pfam" id="PF11750">
    <property type="entry name" value="DUF3307"/>
    <property type="match status" value="1"/>
</dbReference>
<feature type="transmembrane region" description="Helical" evidence="1">
    <location>
        <begin position="43"/>
        <end position="59"/>
    </location>
</feature>
<keyword evidence="1" id="KW-0472">Membrane</keyword>
<evidence type="ECO:0000313" key="3">
    <source>
        <dbReference type="Proteomes" id="UP000199306"/>
    </source>
</evidence>
<keyword evidence="3" id="KW-1185">Reference proteome</keyword>
<dbReference type="EMBL" id="FOXH01000001">
    <property type="protein sequence ID" value="SFP03148.1"/>
    <property type="molecule type" value="Genomic_DNA"/>
</dbReference>
<name>A0A1I5M0L9_9BACT</name>
<accession>A0A1I5M0L9</accession>
<dbReference type="STRING" id="1079859.SAMN04515674_10161"/>
<gene>
    <name evidence="2" type="ORF">SAMN04515674_10161</name>
</gene>
<keyword evidence="1" id="KW-1133">Transmembrane helix</keyword>
<evidence type="ECO:0000256" key="1">
    <source>
        <dbReference type="SAM" id="Phobius"/>
    </source>
</evidence>
<dbReference type="InterPro" id="IPR021737">
    <property type="entry name" value="Phage_phiKZ_Orf197"/>
</dbReference>
<evidence type="ECO:0008006" key="4">
    <source>
        <dbReference type="Google" id="ProtNLM"/>
    </source>
</evidence>
<dbReference type="Proteomes" id="UP000199306">
    <property type="component" value="Unassembled WGS sequence"/>
</dbReference>
<dbReference type="AlphaFoldDB" id="A0A1I5M0L9"/>
<feature type="transmembrane region" description="Helical" evidence="1">
    <location>
        <begin position="148"/>
        <end position="169"/>
    </location>
</feature>
<protein>
    <recommendedName>
        <fullName evidence="4">DUF3307 domain-containing protein</fullName>
    </recommendedName>
</protein>
<proteinExistence type="predicted"/>
<feature type="transmembrane region" description="Helical" evidence="1">
    <location>
        <begin position="246"/>
        <end position="269"/>
    </location>
</feature>
<feature type="transmembrane region" description="Helical" evidence="1">
    <location>
        <begin position="203"/>
        <end position="226"/>
    </location>
</feature>
<organism evidence="2 3">
    <name type="scientific">Pseudarcicella hirudinis</name>
    <dbReference type="NCBI Taxonomy" id="1079859"/>
    <lineage>
        <taxon>Bacteria</taxon>
        <taxon>Pseudomonadati</taxon>
        <taxon>Bacteroidota</taxon>
        <taxon>Cytophagia</taxon>
        <taxon>Cytophagales</taxon>
        <taxon>Flectobacillaceae</taxon>
        <taxon>Pseudarcicella</taxon>
    </lineage>
</organism>
<feature type="transmembrane region" description="Helical" evidence="1">
    <location>
        <begin position="65"/>
        <end position="84"/>
    </location>
</feature>